<comment type="similarity">
    <text evidence="1">Belongs to the peptidase A31 family.</text>
</comment>
<evidence type="ECO:0000256" key="4">
    <source>
        <dbReference type="ARBA" id="ARBA00022801"/>
    </source>
</evidence>
<dbReference type="Proteomes" id="UP000253490">
    <property type="component" value="Unassembled WGS sequence"/>
</dbReference>
<dbReference type="Pfam" id="PF01750">
    <property type="entry name" value="HycI"/>
    <property type="match status" value="1"/>
</dbReference>
<evidence type="ECO:0000256" key="3">
    <source>
        <dbReference type="ARBA" id="ARBA00022750"/>
    </source>
</evidence>
<dbReference type="PANTHER" id="PTHR30302">
    <property type="entry name" value="HYDROGENASE 1 MATURATION PROTEASE"/>
    <property type="match status" value="1"/>
</dbReference>
<evidence type="ECO:0000256" key="1">
    <source>
        <dbReference type="ARBA" id="ARBA00006814"/>
    </source>
</evidence>
<gene>
    <name evidence="5" type="ORF">DES36_1159</name>
</gene>
<evidence type="ECO:0000313" key="5">
    <source>
        <dbReference type="EMBL" id="RBP61011.1"/>
    </source>
</evidence>
<dbReference type="EMBL" id="QNRX01000015">
    <property type="protein sequence ID" value="RBP61011.1"/>
    <property type="molecule type" value="Genomic_DNA"/>
</dbReference>
<protein>
    <submittedName>
        <fullName evidence="5">Hydrogenase maturation protease</fullName>
    </submittedName>
</protein>
<name>A0A366I0V6_9FIRM</name>
<sequence length="138" mass="15911">MGDDSIGSKVLEQLSSELEKEEIKVIFAETDTNYALSKIDDGDLLLIFDSTYFNITPGTVTFTPIEEALTRELCPIYSQHEPNLITLLKNYKKSVRGYIVGIEVEKIYFSLVLSESLEEKFIDICKEIRQFIYDVRRQ</sequence>
<comment type="caution">
    <text evidence="5">The sequence shown here is derived from an EMBL/GenBank/DDBJ whole genome shotgun (WGS) entry which is preliminary data.</text>
</comment>
<keyword evidence="6" id="KW-1185">Reference proteome</keyword>
<accession>A0A366I0V6</accession>
<dbReference type="SUPFAM" id="SSF53163">
    <property type="entry name" value="HybD-like"/>
    <property type="match status" value="1"/>
</dbReference>
<evidence type="ECO:0000313" key="6">
    <source>
        <dbReference type="Proteomes" id="UP000253490"/>
    </source>
</evidence>
<dbReference type="InterPro" id="IPR000671">
    <property type="entry name" value="Peptidase_A31"/>
</dbReference>
<dbReference type="PANTHER" id="PTHR30302:SF1">
    <property type="entry name" value="HYDROGENASE 2 MATURATION PROTEASE"/>
    <property type="match status" value="1"/>
</dbReference>
<dbReference type="GO" id="GO:0004190">
    <property type="term" value="F:aspartic-type endopeptidase activity"/>
    <property type="evidence" value="ECO:0007669"/>
    <property type="project" value="UniProtKB-KW"/>
</dbReference>
<keyword evidence="3" id="KW-0064">Aspartyl protease</keyword>
<organism evidence="5 6">
    <name type="scientific">Alkalibaculum bacchi</name>
    <dbReference type="NCBI Taxonomy" id="645887"/>
    <lineage>
        <taxon>Bacteria</taxon>
        <taxon>Bacillati</taxon>
        <taxon>Bacillota</taxon>
        <taxon>Clostridia</taxon>
        <taxon>Eubacteriales</taxon>
        <taxon>Eubacteriaceae</taxon>
        <taxon>Alkalibaculum</taxon>
    </lineage>
</organism>
<dbReference type="GO" id="GO:0016485">
    <property type="term" value="P:protein processing"/>
    <property type="evidence" value="ECO:0007669"/>
    <property type="project" value="TreeGrafter"/>
</dbReference>
<dbReference type="Gene3D" id="3.40.50.1450">
    <property type="entry name" value="HybD-like"/>
    <property type="match status" value="1"/>
</dbReference>
<reference evidence="5 6" key="1">
    <citation type="submission" date="2018-06" db="EMBL/GenBank/DDBJ databases">
        <title>Genomic Encyclopedia of Type Strains, Phase IV (KMG-IV): sequencing the most valuable type-strain genomes for metagenomic binning, comparative biology and taxonomic classification.</title>
        <authorList>
            <person name="Goeker M."/>
        </authorList>
    </citation>
    <scope>NUCLEOTIDE SEQUENCE [LARGE SCALE GENOMIC DNA]</scope>
    <source>
        <strain evidence="5 6">DSM 22112</strain>
    </source>
</reference>
<proteinExistence type="inferred from homology"/>
<keyword evidence="2 5" id="KW-0645">Protease</keyword>
<dbReference type="NCBIfam" id="TIGR00072">
    <property type="entry name" value="hydrog_prot"/>
    <property type="match status" value="1"/>
</dbReference>
<dbReference type="AlphaFoldDB" id="A0A366I0V6"/>
<dbReference type="GO" id="GO:0008047">
    <property type="term" value="F:enzyme activator activity"/>
    <property type="evidence" value="ECO:0007669"/>
    <property type="project" value="InterPro"/>
</dbReference>
<dbReference type="InterPro" id="IPR023430">
    <property type="entry name" value="Pept_HybD-like_dom_sf"/>
</dbReference>
<keyword evidence="4" id="KW-0378">Hydrolase</keyword>
<evidence type="ECO:0000256" key="2">
    <source>
        <dbReference type="ARBA" id="ARBA00022670"/>
    </source>
</evidence>